<dbReference type="EC" id="2.4.99.16" evidence="6"/>
<dbReference type="InterPro" id="IPR006047">
    <property type="entry name" value="GH13_cat_dom"/>
</dbReference>
<dbReference type="Gene3D" id="3.20.20.80">
    <property type="entry name" value="Glycosidases"/>
    <property type="match status" value="1"/>
</dbReference>
<evidence type="ECO:0000256" key="5">
    <source>
        <dbReference type="ARBA" id="ARBA00048735"/>
    </source>
</evidence>
<dbReference type="Pfam" id="PF21702">
    <property type="entry name" value="GLGE_C"/>
    <property type="match status" value="1"/>
</dbReference>
<comment type="function">
    <text evidence="6">Maltosyltransferase that uses maltose 1-phosphate (M1P) as the sugar donor to elongate linear or branched alpha-(1-&gt;4)-glucans. Is involved in a branched alpha-glucan biosynthetic pathway from trehalose, together with TreS, Mak and GlgB.</text>
</comment>
<dbReference type="PANTHER" id="PTHR47786">
    <property type="entry name" value="ALPHA-1,4-GLUCAN:MALTOSE-1-PHOSPHATE MALTOSYLTRANSFERASE"/>
    <property type="match status" value="1"/>
</dbReference>
<evidence type="ECO:0000256" key="1">
    <source>
        <dbReference type="ARBA" id="ARBA00011738"/>
    </source>
</evidence>
<keyword evidence="4 6" id="KW-0119">Carbohydrate metabolism</keyword>
<keyword evidence="3 6" id="KW-0808">Transferase</keyword>
<accession>A0A2K8Z3W5</accession>
<dbReference type="InterPro" id="IPR017853">
    <property type="entry name" value="GH"/>
</dbReference>
<feature type="active site" description="Proton donor" evidence="6">
    <location>
        <position position="442"/>
    </location>
</feature>
<comment type="catalytic activity">
    <reaction evidence="5 6">
        <text>alpha-maltose 1-phosphate + [(1-&gt;4)-alpha-D-glucosyl](n) = [(1-&gt;4)-alpha-D-glucosyl](n+2) + phosphate</text>
        <dbReference type="Rhea" id="RHEA:42692"/>
        <dbReference type="Rhea" id="RHEA-COMP:9584"/>
        <dbReference type="Rhea" id="RHEA-COMP:10183"/>
        <dbReference type="ChEBI" id="CHEBI:15444"/>
        <dbReference type="ChEBI" id="CHEBI:43474"/>
        <dbReference type="ChEBI" id="CHEBI:63576"/>
        <dbReference type="EC" id="2.4.99.16"/>
    </reaction>
</comment>
<comment type="subunit">
    <text evidence="1 6">Homodimer.</text>
</comment>
<proteinExistence type="inferred from homology"/>
<dbReference type="Gene3D" id="2.60.40.1180">
    <property type="entry name" value="Golgi alpha-mannosidase II"/>
    <property type="match status" value="1"/>
</dbReference>
<dbReference type="Proteomes" id="UP000232883">
    <property type="component" value="Chromosome"/>
</dbReference>
<dbReference type="Pfam" id="PF11896">
    <property type="entry name" value="GlgE_dom_N_S"/>
    <property type="match status" value="1"/>
</dbReference>
<dbReference type="EMBL" id="CP025096">
    <property type="protein sequence ID" value="AUD04565.1"/>
    <property type="molecule type" value="Genomic_DNA"/>
</dbReference>
<evidence type="ECO:0000256" key="2">
    <source>
        <dbReference type="ARBA" id="ARBA00022676"/>
    </source>
</evidence>
<dbReference type="GO" id="GO:0004553">
    <property type="term" value="F:hydrolase activity, hydrolyzing O-glycosyl compounds"/>
    <property type="evidence" value="ECO:0007669"/>
    <property type="project" value="InterPro"/>
</dbReference>
<feature type="binding site" evidence="6">
    <location>
        <position position="377"/>
    </location>
    <ligand>
        <name>alpha-maltose 1-phosphate</name>
        <dbReference type="ChEBI" id="CHEBI:63576"/>
    </ligand>
</feature>
<gene>
    <name evidence="6" type="primary">glgE</name>
    <name evidence="8" type="ORF">CWM47_23585</name>
</gene>
<keyword evidence="9" id="KW-1185">Reference proteome</keyword>
<organism evidence="8 9">
    <name type="scientific">Spirosoma pollinicola</name>
    <dbReference type="NCBI Taxonomy" id="2057025"/>
    <lineage>
        <taxon>Bacteria</taxon>
        <taxon>Pseudomonadati</taxon>
        <taxon>Bacteroidota</taxon>
        <taxon>Cytophagia</taxon>
        <taxon>Cytophagales</taxon>
        <taxon>Cytophagaceae</taxon>
        <taxon>Spirosoma</taxon>
    </lineage>
</organism>
<dbReference type="OrthoDB" id="9805159at2"/>
<dbReference type="SMART" id="SM00642">
    <property type="entry name" value="Aamy"/>
    <property type="match status" value="1"/>
</dbReference>
<dbReference type="Gene3D" id="2.60.40.10">
    <property type="entry name" value="Immunoglobulins"/>
    <property type="match status" value="1"/>
</dbReference>
<name>A0A2K8Z3W5_9BACT</name>
<feature type="binding site" evidence="6">
    <location>
        <begin position="554"/>
        <end position="555"/>
    </location>
    <ligand>
        <name>alpha-maltose 1-phosphate</name>
        <dbReference type="ChEBI" id="CHEBI:63576"/>
    </ligand>
</feature>
<feature type="binding site" evidence="6">
    <location>
        <position position="414"/>
    </location>
    <ligand>
        <name>alpha-maltose 1-phosphate</name>
        <dbReference type="ChEBI" id="CHEBI:63576"/>
    </ligand>
</feature>
<dbReference type="HAMAP" id="MF_02124">
    <property type="entry name" value="GlgE"/>
    <property type="match status" value="1"/>
</dbReference>
<dbReference type="RefSeq" id="WP_100990630.1">
    <property type="nucleotide sequence ID" value="NZ_CP025096.1"/>
</dbReference>
<dbReference type="SUPFAM" id="SSF51011">
    <property type="entry name" value="Glycosyl hydrolase domain"/>
    <property type="match status" value="1"/>
</dbReference>
<evidence type="ECO:0000259" key="7">
    <source>
        <dbReference type="SMART" id="SM00642"/>
    </source>
</evidence>
<dbReference type="Pfam" id="PF00128">
    <property type="entry name" value="Alpha-amylase"/>
    <property type="match status" value="1"/>
</dbReference>
<comment type="similarity">
    <text evidence="6">Belongs to the glycosyl hydrolase 13 family. GlgE subfamily.</text>
</comment>
<dbReference type="SUPFAM" id="SSF51445">
    <property type="entry name" value="(Trans)glycosidases"/>
    <property type="match status" value="1"/>
</dbReference>
<dbReference type="KEGG" id="spir:CWM47_23585"/>
<evidence type="ECO:0000256" key="3">
    <source>
        <dbReference type="ARBA" id="ARBA00022679"/>
    </source>
</evidence>
<dbReference type="CDD" id="cd11344">
    <property type="entry name" value="AmyAc_GlgE_like"/>
    <property type="match status" value="1"/>
</dbReference>
<feature type="domain" description="Glycosyl hydrolase family 13 catalytic" evidence="7">
    <location>
        <begin position="234"/>
        <end position="579"/>
    </location>
</feature>
<sequence length="680" mass="78385">MSLPNSLSDQPGFGQSRVVIERVSPELDGGQFPIKAIPGDVVAVEADIFADGHDYLTAVLLYKHTDDTAWTETAMAPLWNDRWGASFIAEKQGRYLYTFEAWINHPASWQHEIHLKVADGQRITSELLAGATYLDGMVERAGGAKAEPTAVATKGKGKKKAEPIEESHDVKVLRELAALFRDGDRYDEAVSVAESDQFTFYANRYPERKYSTRYVHELGVEVDRARAGYSTWYCLFPRSAAREEGKHGTFRDVEALLPRISNMGFDVLYLPPIHPIGMAHRKGKNNSVICQPGEPGVPYGIGSEAGGHDAIHAELGTVDDFKHLIAIAKNYGMEIAMDLAIQCSPDHPWAKEHPQWFKKRPDGTIQYAENPPKKYQDIYPVYFETEDWQNLWEELKRVLLVWGSWGVRIIRVDNPHTKPFVFWEWVIAEVKKEYPDMLFLSEAFTKPRVMQELAKRGFAHSYTYYTWRHTKAEMEEYMTELTQGEMKYYFRPNFWPTTHDINPYSLQSGHEPQFLIRYFMAATLSSNYGIYGPSFELMEHVPFPNKEEYLNSEKYEIRLWDWDKTNKMTYLITLVNRIRRENVALQTTNNITFCTVSDDAIMAYLKITGSNRLLIIVNTDAYQRRAGMVQVPIWQLGIEHGQSYKVYDLLTGAYYTWQGEQNYVELDPYVLPMHLFRIEV</sequence>
<feature type="binding site" evidence="6">
    <location>
        <position position="342"/>
    </location>
    <ligand>
        <name>alpha-maltose 1-phosphate</name>
        <dbReference type="ChEBI" id="CHEBI:63576"/>
    </ligand>
</feature>
<feature type="binding site" evidence="6">
    <location>
        <position position="282"/>
    </location>
    <ligand>
        <name>alpha-maltose 1-phosphate</name>
        <dbReference type="ChEBI" id="CHEBI:63576"/>
    </ligand>
</feature>
<dbReference type="Gene3D" id="1.20.58.80">
    <property type="entry name" value="Phosphotransferase system, lactose/cellobiose-type IIA subunit"/>
    <property type="match status" value="1"/>
</dbReference>
<feature type="active site" description="Nucleophile" evidence="6">
    <location>
        <position position="413"/>
    </location>
</feature>
<dbReference type="InterPro" id="IPR013783">
    <property type="entry name" value="Ig-like_fold"/>
</dbReference>
<reference evidence="8 9" key="1">
    <citation type="submission" date="2017-11" db="EMBL/GenBank/DDBJ databases">
        <title>Taxonomic description and genome sequences of Spirosoma HA7 sp. nov., isolated from pollen microhabitat of Corylus avellana.</title>
        <authorList>
            <person name="Ambika Manirajan B."/>
            <person name="Suarez C."/>
            <person name="Ratering S."/>
            <person name="Geissler-Plaum R."/>
            <person name="Cardinale M."/>
            <person name="Sylvia S."/>
        </authorList>
    </citation>
    <scope>NUCLEOTIDE SEQUENCE [LARGE SCALE GENOMIC DNA]</scope>
    <source>
        <strain evidence="8 9">HA7</strain>
    </source>
</reference>
<dbReference type="InterPro" id="IPR013780">
    <property type="entry name" value="Glyco_hydro_b"/>
</dbReference>
<dbReference type="GO" id="GO:0030979">
    <property type="term" value="P:alpha-glucan biosynthetic process"/>
    <property type="evidence" value="ECO:0007669"/>
    <property type="project" value="UniProtKB-UniRule"/>
</dbReference>
<feature type="site" description="Transition state stabilizer" evidence="6">
    <location>
        <position position="500"/>
    </location>
</feature>
<dbReference type="PANTHER" id="PTHR47786:SF2">
    <property type="entry name" value="GLYCOSYL HYDROLASE FAMILY 13 CATALYTIC DOMAIN-CONTAINING PROTEIN"/>
    <property type="match status" value="1"/>
</dbReference>
<keyword evidence="2 6" id="KW-0328">Glycosyltransferase</keyword>
<protein>
    <recommendedName>
        <fullName evidence="6">Alpha-1,4-glucan:maltose-1-phosphate maltosyltransferase</fullName>
        <shortName evidence="6">GMPMT</shortName>
        <ecNumber evidence="6">2.4.99.16</ecNumber>
    </recommendedName>
    <alternativeName>
        <fullName evidence="6">(1-&gt;4)-alpha-D-glucan:maltose-1-phosphate alpha-D-maltosyltransferase</fullName>
    </alternativeName>
</protein>
<evidence type="ECO:0000256" key="4">
    <source>
        <dbReference type="ARBA" id="ARBA00023277"/>
    </source>
</evidence>
<dbReference type="InterPro" id="IPR021828">
    <property type="entry name" value="GlgE_dom_N/S"/>
</dbReference>
<evidence type="ECO:0000313" key="8">
    <source>
        <dbReference type="EMBL" id="AUD04565.1"/>
    </source>
</evidence>
<dbReference type="GO" id="GO:0016758">
    <property type="term" value="F:hexosyltransferase activity"/>
    <property type="evidence" value="ECO:0007669"/>
    <property type="project" value="UniProtKB-UniRule"/>
</dbReference>
<dbReference type="InterPro" id="IPR049171">
    <property type="entry name" value="GLGE_C"/>
</dbReference>
<dbReference type="AlphaFoldDB" id="A0A2K8Z3W5"/>
<evidence type="ECO:0000256" key="6">
    <source>
        <dbReference type="HAMAP-Rule" id="MF_02124"/>
    </source>
</evidence>
<dbReference type="InterPro" id="IPR026585">
    <property type="entry name" value="GlgE"/>
</dbReference>
<evidence type="ECO:0000313" key="9">
    <source>
        <dbReference type="Proteomes" id="UP000232883"/>
    </source>
</evidence>